<sequence length="340" mass="38029">MFGLTEGEAANVSILLHEIWRTVSKWRYDEDAFKSELSGKTGSQMIETNGNGEKVEPVSHKKFTELYNRWHAAIGSTCLGCLQSKEYIHPRNALIVLTRIVEIYPTRPGLANKLLSGLQPMQDERYPFADLRASAQAYSTQLVKARDEGVWKEETSEAREARVAEEQAAAAARQRKAEEQMEQLKRDTQKITDEIGEKESWGRDRRAPARGPSRGQGQDDSWRSDPKTSNPGKERSDGHRESTGPSRGGGDAWPRDRAGVGSSPAVSRRDQGGDDSRRNLDGRWQKAPAADNGGRGAKRSRPPSPADPGEIQEEGSRNKRPRQDAGPDERGNNYRRRRRN</sequence>
<dbReference type="InterPro" id="IPR021418">
    <property type="entry name" value="THO_THOC2_C"/>
</dbReference>
<dbReference type="GO" id="GO:0000445">
    <property type="term" value="C:THO complex part of transcription export complex"/>
    <property type="evidence" value="ECO:0007669"/>
    <property type="project" value="TreeGrafter"/>
</dbReference>
<feature type="compositionally biased region" description="Basic and acidic residues" evidence="1">
    <location>
        <begin position="267"/>
        <end position="284"/>
    </location>
</feature>
<dbReference type="Pfam" id="PF11262">
    <property type="entry name" value="Tho2"/>
    <property type="match status" value="1"/>
</dbReference>
<accession>A0A7S2YR28</accession>
<dbReference type="GO" id="GO:0006406">
    <property type="term" value="P:mRNA export from nucleus"/>
    <property type="evidence" value="ECO:0007669"/>
    <property type="project" value="InterPro"/>
</dbReference>
<dbReference type="EMBL" id="HBHT01037035">
    <property type="protein sequence ID" value="CAD9990394.1"/>
    <property type="molecule type" value="Transcribed_RNA"/>
</dbReference>
<evidence type="ECO:0000256" key="1">
    <source>
        <dbReference type="SAM" id="MobiDB-lite"/>
    </source>
</evidence>
<gene>
    <name evidence="3" type="ORF">APAL1065_LOCUS24866</name>
</gene>
<protein>
    <recommendedName>
        <fullName evidence="2">THO complex subunitTHOC2 C-terminal domain-containing protein</fullName>
    </recommendedName>
</protein>
<feature type="compositionally biased region" description="Basic and acidic residues" evidence="1">
    <location>
        <begin position="220"/>
        <end position="242"/>
    </location>
</feature>
<dbReference type="PANTHER" id="PTHR21597">
    <property type="entry name" value="THO2 PROTEIN"/>
    <property type="match status" value="1"/>
</dbReference>
<feature type="compositionally biased region" description="Basic and acidic residues" evidence="1">
    <location>
        <begin position="314"/>
        <end position="332"/>
    </location>
</feature>
<organism evidence="3">
    <name type="scientific">Entomoneis paludosa</name>
    <dbReference type="NCBI Taxonomy" id="265537"/>
    <lineage>
        <taxon>Eukaryota</taxon>
        <taxon>Sar</taxon>
        <taxon>Stramenopiles</taxon>
        <taxon>Ochrophyta</taxon>
        <taxon>Bacillariophyta</taxon>
        <taxon>Bacillariophyceae</taxon>
        <taxon>Bacillariophycidae</taxon>
        <taxon>Entomoneidaceae</taxon>
        <taxon>Entomoneis</taxon>
    </lineage>
</organism>
<dbReference type="PANTHER" id="PTHR21597:SF0">
    <property type="entry name" value="THO COMPLEX SUBUNIT 2"/>
    <property type="match status" value="1"/>
</dbReference>
<dbReference type="AlphaFoldDB" id="A0A7S2YR28"/>
<evidence type="ECO:0000259" key="2">
    <source>
        <dbReference type="Pfam" id="PF11262"/>
    </source>
</evidence>
<dbReference type="GO" id="GO:0003729">
    <property type="term" value="F:mRNA binding"/>
    <property type="evidence" value="ECO:0007669"/>
    <property type="project" value="TreeGrafter"/>
</dbReference>
<dbReference type="InterPro" id="IPR040007">
    <property type="entry name" value="Tho2"/>
</dbReference>
<name>A0A7S2YR28_9STRA</name>
<feature type="domain" description="THO complex subunitTHOC2 C-terminal" evidence="2">
    <location>
        <begin position="2"/>
        <end position="142"/>
    </location>
</feature>
<evidence type="ECO:0000313" key="3">
    <source>
        <dbReference type="EMBL" id="CAD9990394.1"/>
    </source>
</evidence>
<feature type="compositionally biased region" description="Basic and acidic residues" evidence="1">
    <location>
        <begin position="175"/>
        <end position="207"/>
    </location>
</feature>
<feature type="region of interest" description="Disordered" evidence="1">
    <location>
        <begin position="163"/>
        <end position="340"/>
    </location>
</feature>
<dbReference type="GO" id="GO:0006397">
    <property type="term" value="P:mRNA processing"/>
    <property type="evidence" value="ECO:0007669"/>
    <property type="project" value="InterPro"/>
</dbReference>
<reference evidence="3" key="1">
    <citation type="submission" date="2021-01" db="EMBL/GenBank/DDBJ databases">
        <authorList>
            <person name="Corre E."/>
            <person name="Pelletier E."/>
            <person name="Niang G."/>
            <person name="Scheremetjew M."/>
            <person name="Finn R."/>
            <person name="Kale V."/>
            <person name="Holt S."/>
            <person name="Cochrane G."/>
            <person name="Meng A."/>
            <person name="Brown T."/>
            <person name="Cohen L."/>
        </authorList>
    </citation>
    <scope>NUCLEOTIDE SEQUENCE</scope>
    <source>
        <strain evidence="3">CCMP125</strain>
    </source>
</reference>
<proteinExistence type="predicted"/>